<name>A0ABX0M0W0_9BURK</name>
<accession>A0ABX0M0W0</accession>
<dbReference type="InterPro" id="IPR018683">
    <property type="entry name" value="DUF2169"/>
</dbReference>
<keyword evidence="3" id="KW-1185">Reference proteome</keyword>
<reference evidence="2 3" key="1">
    <citation type="submission" date="2019-09" db="EMBL/GenBank/DDBJ databases">
        <title>Taxonomy of Antarctic Massilia spp.: description of Massilia rubra sp. nov., Massilia aquatica sp. nov., Massilia mucilaginosa sp. nov., Massilia frigida sp. nov. isolated from streams, lakes and regoliths.</title>
        <authorList>
            <person name="Holochova P."/>
            <person name="Sedlacek I."/>
            <person name="Kralova S."/>
            <person name="Maslanova I."/>
            <person name="Busse H.-J."/>
            <person name="Stankova E."/>
            <person name="Vrbovska V."/>
            <person name="Kovarovic V."/>
            <person name="Bartak M."/>
            <person name="Svec P."/>
            <person name="Pantucek R."/>
        </authorList>
    </citation>
    <scope>NUCLEOTIDE SEQUENCE [LARGE SCALE GENOMIC DNA]</scope>
    <source>
        <strain evidence="2 3">CCM 8692</strain>
    </source>
</reference>
<organism evidence="2 3">
    <name type="scientific">Massilia rubra</name>
    <dbReference type="NCBI Taxonomy" id="2607910"/>
    <lineage>
        <taxon>Bacteria</taxon>
        <taxon>Pseudomonadati</taxon>
        <taxon>Pseudomonadota</taxon>
        <taxon>Betaproteobacteria</taxon>
        <taxon>Burkholderiales</taxon>
        <taxon>Oxalobacteraceae</taxon>
        <taxon>Telluria group</taxon>
        <taxon>Massilia</taxon>
    </lineage>
</organism>
<proteinExistence type="predicted"/>
<comment type="caution">
    <text evidence="2">The sequence shown here is derived from an EMBL/GenBank/DDBJ whole genome shotgun (WGS) entry which is preliminary data.</text>
</comment>
<dbReference type="EMBL" id="VUYU01000036">
    <property type="protein sequence ID" value="NHZ37951.1"/>
    <property type="molecule type" value="Genomic_DNA"/>
</dbReference>
<evidence type="ECO:0000259" key="1">
    <source>
        <dbReference type="Pfam" id="PF09937"/>
    </source>
</evidence>
<dbReference type="Pfam" id="PF09937">
    <property type="entry name" value="DUF2169"/>
    <property type="match status" value="1"/>
</dbReference>
<evidence type="ECO:0000313" key="2">
    <source>
        <dbReference type="EMBL" id="NHZ37951.1"/>
    </source>
</evidence>
<evidence type="ECO:0000313" key="3">
    <source>
        <dbReference type="Proteomes" id="UP000785613"/>
    </source>
</evidence>
<feature type="domain" description="DUF2169" evidence="1">
    <location>
        <begin position="21"/>
        <end position="322"/>
    </location>
</feature>
<protein>
    <submittedName>
        <fullName evidence="2">DUF2169 domain-containing protein</fullName>
    </submittedName>
</protein>
<dbReference type="Proteomes" id="UP000785613">
    <property type="component" value="Unassembled WGS sequence"/>
</dbReference>
<gene>
    <name evidence="2" type="ORF">F0185_30805</name>
</gene>
<sequence length="371" mass="40507">MNLTNHTRFAAGYTTMHNQAGSECLVVVIKATFRLPCAGESPEPMEEQVPITLADTATGEPGLSAPEYECDYCLDKPKVDVLLLGSAYAPRAIATSVVPVGLRVGTMAKAFNVLGKRPWRTHLLGAFVGAGKPEPFTRQTISYDIAYGGTENGPEKEADRLAYARNPVGCGYRPHGKFADGSPVAQTESPIDPVTSPSGKYAPLSFGPVGRNWEPRIRYAGTYDAQWMEQVFPFLPPDFDARYFQSAPEDQQVAQLGGGEAVMLVNLTHPALTPSGRLEFNLPDLAMHVTLTPRQGGAERVAARADTLVFEPDKQRFTVVWRVVRNLDNDILRFIAIEIGERPKGHVIHIALDVLVDELPSRRRGIDADAP</sequence>
<dbReference type="RefSeq" id="WP_167232005.1">
    <property type="nucleotide sequence ID" value="NZ_VUYU01000036.1"/>
</dbReference>